<proteinExistence type="predicted"/>
<organism evidence="1 2">
    <name type="scientific">Pseudoalteromonas luteoviolacea H33</name>
    <dbReference type="NCBI Taxonomy" id="1365251"/>
    <lineage>
        <taxon>Bacteria</taxon>
        <taxon>Pseudomonadati</taxon>
        <taxon>Pseudomonadota</taxon>
        <taxon>Gammaproteobacteria</taxon>
        <taxon>Alteromonadales</taxon>
        <taxon>Pseudoalteromonadaceae</taxon>
        <taxon>Pseudoalteromonas</taxon>
    </lineage>
</organism>
<dbReference type="PATRIC" id="fig|1365251.3.peg.3091"/>
<dbReference type="RefSeq" id="WP_155731830.1">
    <property type="nucleotide sequence ID" value="NZ_AUXZ01000080.1"/>
</dbReference>
<dbReference type="OrthoDB" id="9919038at2"/>
<gene>
    <name evidence="1" type="ORF">N476_18915</name>
</gene>
<dbReference type="EMBL" id="AUXZ01000080">
    <property type="protein sequence ID" value="KZN49865.1"/>
    <property type="molecule type" value="Genomic_DNA"/>
</dbReference>
<comment type="caution">
    <text evidence="1">The sequence shown here is derived from an EMBL/GenBank/DDBJ whole genome shotgun (WGS) entry which is preliminary data.</text>
</comment>
<accession>A0A167E143</accession>
<evidence type="ECO:0000313" key="2">
    <source>
        <dbReference type="Proteomes" id="UP000076503"/>
    </source>
</evidence>
<reference evidence="1 2" key="1">
    <citation type="submission" date="2013-07" db="EMBL/GenBank/DDBJ databases">
        <title>Comparative Genomic and Metabolomic Analysis of Twelve Strains of Pseudoalteromonas luteoviolacea.</title>
        <authorList>
            <person name="Vynne N.G."/>
            <person name="Mansson M."/>
            <person name="Gram L."/>
        </authorList>
    </citation>
    <scope>NUCLEOTIDE SEQUENCE [LARGE SCALE GENOMIC DNA]</scope>
    <source>
        <strain evidence="1 2">H33</strain>
    </source>
</reference>
<evidence type="ECO:0000313" key="1">
    <source>
        <dbReference type="EMBL" id="KZN49865.1"/>
    </source>
</evidence>
<dbReference type="AlphaFoldDB" id="A0A167E143"/>
<dbReference type="Proteomes" id="UP000076503">
    <property type="component" value="Unassembled WGS sequence"/>
</dbReference>
<sequence length="49" mass="5661">MKLKLQKGNLKNLSNDSAALNKQVTKQVNGGRRWYATWECTTGWHRCEP</sequence>
<name>A0A167E143_9GAMM</name>
<protein>
    <submittedName>
        <fullName evidence="1">Uncharacterized protein</fullName>
    </submittedName>
</protein>